<organism evidence="3">
    <name type="scientific">Candidatus Kentrum sp. TUN</name>
    <dbReference type="NCBI Taxonomy" id="2126343"/>
    <lineage>
        <taxon>Bacteria</taxon>
        <taxon>Pseudomonadati</taxon>
        <taxon>Pseudomonadota</taxon>
        <taxon>Gammaproteobacteria</taxon>
        <taxon>Candidatus Kentrum</taxon>
    </lineage>
</organism>
<dbReference type="Gene3D" id="1.20.5.780">
    <property type="entry name" value="Single helix bin"/>
    <property type="match status" value="1"/>
</dbReference>
<reference evidence="3" key="1">
    <citation type="submission" date="2019-02" db="EMBL/GenBank/DDBJ databases">
        <authorList>
            <person name="Gruber-Vodicka R. H."/>
            <person name="Seah K. B. B."/>
        </authorList>
    </citation>
    <scope>NUCLEOTIDE SEQUENCE</scope>
    <source>
        <strain evidence="3">BECK_BY1</strain>
    </source>
</reference>
<dbReference type="EMBL" id="CAADFX010000107">
    <property type="protein sequence ID" value="VFK59703.1"/>
    <property type="molecule type" value="Genomic_DNA"/>
</dbReference>
<comment type="similarity">
    <text evidence="2">Belongs to the TacA antitoxin family.</text>
</comment>
<name>A0A451A0Y1_9GAMM</name>
<evidence type="ECO:0000256" key="2">
    <source>
        <dbReference type="ARBA" id="ARBA00049988"/>
    </source>
</evidence>
<dbReference type="AlphaFoldDB" id="A0A451A0Y1"/>
<accession>A0A451A0Y1</accession>
<dbReference type="GO" id="GO:0006355">
    <property type="term" value="P:regulation of DNA-templated transcription"/>
    <property type="evidence" value="ECO:0007669"/>
    <property type="project" value="InterPro"/>
</dbReference>
<protein>
    <recommendedName>
        <fullName evidence="4">DUF1778 domain-containing protein</fullName>
    </recommendedName>
</protein>
<gene>
    <name evidence="3" type="ORF">BECKTUN1418D_GA0071000_11072</name>
</gene>
<dbReference type="Pfam" id="PF08681">
    <property type="entry name" value="TacA1"/>
    <property type="match status" value="1"/>
</dbReference>
<dbReference type="InterPro" id="IPR010985">
    <property type="entry name" value="Ribbon_hlx_hlx"/>
</dbReference>
<dbReference type="InterPro" id="IPR014795">
    <property type="entry name" value="TacA_1-like"/>
</dbReference>
<proteinExistence type="inferred from homology"/>
<evidence type="ECO:0000256" key="1">
    <source>
        <dbReference type="ARBA" id="ARBA00022649"/>
    </source>
</evidence>
<evidence type="ECO:0008006" key="4">
    <source>
        <dbReference type="Google" id="ProtNLM"/>
    </source>
</evidence>
<sequence>MVQGALRKAERIIEREQMIRLSTRDAERFFQALEMPRTTKCSIGALRRHKDATLDAESTIFDWRSRPKRV</sequence>
<keyword evidence="1" id="KW-1277">Toxin-antitoxin system</keyword>
<evidence type="ECO:0000313" key="3">
    <source>
        <dbReference type="EMBL" id="VFK59703.1"/>
    </source>
</evidence>
<dbReference type="SUPFAM" id="SSF47598">
    <property type="entry name" value="Ribbon-helix-helix"/>
    <property type="match status" value="1"/>
</dbReference>